<proteinExistence type="predicted"/>
<accession>A0ACB8RXX2</accession>
<dbReference type="Proteomes" id="UP000814033">
    <property type="component" value="Unassembled WGS sequence"/>
</dbReference>
<evidence type="ECO:0000313" key="1">
    <source>
        <dbReference type="EMBL" id="KAI0049018.1"/>
    </source>
</evidence>
<reference evidence="1" key="1">
    <citation type="submission" date="2021-02" db="EMBL/GenBank/DDBJ databases">
        <authorList>
            <consortium name="DOE Joint Genome Institute"/>
            <person name="Ahrendt S."/>
            <person name="Looney B.P."/>
            <person name="Miyauchi S."/>
            <person name="Morin E."/>
            <person name="Drula E."/>
            <person name="Courty P.E."/>
            <person name="Chicoki N."/>
            <person name="Fauchery L."/>
            <person name="Kohler A."/>
            <person name="Kuo A."/>
            <person name="Labutti K."/>
            <person name="Pangilinan J."/>
            <person name="Lipzen A."/>
            <person name="Riley R."/>
            <person name="Andreopoulos W."/>
            <person name="He G."/>
            <person name="Johnson J."/>
            <person name="Barry K.W."/>
            <person name="Grigoriev I.V."/>
            <person name="Nagy L."/>
            <person name="Hibbett D."/>
            <person name="Henrissat B."/>
            <person name="Matheny P.B."/>
            <person name="Labbe J."/>
            <person name="Martin F."/>
        </authorList>
    </citation>
    <scope>NUCLEOTIDE SEQUENCE</scope>
    <source>
        <strain evidence="1">FP105234-sp</strain>
    </source>
</reference>
<reference evidence="1" key="2">
    <citation type="journal article" date="2022" name="New Phytol.">
        <title>Evolutionary transition to the ectomycorrhizal habit in the genomes of a hyperdiverse lineage of mushroom-forming fungi.</title>
        <authorList>
            <person name="Looney B."/>
            <person name="Miyauchi S."/>
            <person name="Morin E."/>
            <person name="Drula E."/>
            <person name="Courty P.E."/>
            <person name="Kohler A."/>
            <person name="Kuo A."/>
            <person name="LaButti K."/>
            <person name="Pangilinan J."/>
            <person name="Lipzen A."/>
            <person name="Riley R."/>
            <person name="Andreopoulos W."/>
            <person name="He G."/>
            <person name="Johnson J."/>
            <person name="Nolan M."/>
            <person name="Tritt A."/>
            <person name="Barry K.W."/>
            <person name="Grigoriev I.V."/>
            <person name="Nagy L.G."/>
            <person name="Hibbett D."/>
            <person name="Henrissat B."/>
            <person name="Matheny P.B."/>
            <person name="Labbe J."/>
            <person name="Martin F.M."/>
        </authorList>
    </citation>
    <scope>NUCLEOTIDE SEQUENCE</scope>
    <source>
        <strain evidence="1">FP105234-sp</strain>
    </source>
</reference>
<keyword evidence="2" id="KW-1185">Reference proteome</keyword>
<sequence>MSSRIGLGRPPLASIQAGAYTVRLTELTIVSDGWYRASRLLELVVDGQNRAAVFQTKKSDLHLQWNINPSVVVSPTAIIVVQPYEARTLIRRKRVNAVTIQGDVIHRAIAGKVGERHEYLHHANGFRITLSLAIQRDGRFRDKSQSTGVLDTPGEFGDISFGPPTAPNAWKLSLNAMNELKKVVPSDSLGAWTSARTALKSACEAMPTDAVDEDLQRLGEQIQDLLLHIQKPEEQERLHSQNATVSSFFDLLINASMCAEDYSKSDAKENSLVVQSRDDTLKNFARWFSRLKRNFNERKNIGIYEAPYRRESPRTPTPSTEHEAKSEVDSESESEPETRSVTGEEDDRLANYLDPQFTPTDLLDLYCLGGTREDYISKIISWLDDEKAPNILWLCGGPGTGKTCIAWSIIADLERKQRSASEFFFRRAAPHYASQLWKTTAFKLAKFHPAFKAVVVAALKNDSEVTDQIATTFEKLVAQPLRDAADHLGGKGPVFLIDGLDQCSLGVDYNELLATLPLWLELPRRCKLIITSRPQDNIAKTFEGKEVERLELLTGDDADYSTNGDVAVYLNHRFSQIKAQNKALPDAWPNPEDVQKIANSAAGFFHWARIAADTIAGAPDIERQFTSVASSGSATKFEPLDDLFGDLLNYSFGSEPAPTFRATMGAIALARAPLTMKDLQHLFTGRFGETNSVEEICAKLLPIVAIHQDDHHLSLRHRSIIEFLTDPKRVGEESPYYIDRSKTGRNFTVACLKIMQSGLKFNICGLKSSHESNDDVSSRTELVEKFIPSHLSYACKFWADHLRDVSDKRDNEIVNLLRNILHFRFLYWLEVLSLIDEVDIAPRVLLTVSEWLETSDKELSAFAADAGRFALTFRDPIAHSVPHIYVSALPLAPTDSRIYKHYKDRFPGTFSVTHFGGDGNGWPAMRFAFRPRDYVHNICLHPEGKRVVTALNDPVVQVWGTSTGTSLLKLTGHGSSVRTAVYSPSGKRIATGSDDKSIRIWDADTGALLYGPYEMHTDWVRSVSWSPDGTKLVSGSDDRLVKVITVETGVPLFEAVTVHTDWVRAVAFHPDGNHVISGSDDRTMRIWDAATGSLVATLEGHNGYIRAVAVSPDGKRLASGSDDCQIFIYDMDTMARHGSPITAHKGSIRGLAFSPDNKLLLSGSDDCTVRIWTAETGKRYCEPLQGHSAAVASVAFSPDMRQVFSGGEDASIRVWDMHALPMWRPTQESTGPFQTLVLPLQDKATILSADGAFIWKWQPDSNQVESLAFETPDDHTIRSTAFSADGTRVVTGGSDRNIYIWDASTGKPVIGPLTGHTDDIFGVAFSSDGRLIASGSDDNTVWVWDVETGESVCGPLQGQHNGSVRAVCFSPDGKHIASGSNDRTVVIWSIETGLPVHPIMQQHSDWVNALAYSTDGRYLASSSDDNTTLIWDVETGQVVLQPLKGHTAYVKAVAWSFDGKYIVTGAQDKAIYVFNVETGAVLSGPLYGHVEHIHAVKFSPDGSSVISASLDGTIRIWDIEPRSFSRSSTFSAHGDWVHCVALSPDSSYVASGGDDSTVQVQDVSTGTERYPALSSHEDWVREVCYSSDGELLASCSDDGTIRLWNGRTGERVGEPLRGHAGAVLSISFSPNGRRLVSGGEDSTVRLWDVTNASTVRQLKVVSAHSSSRDINSVAFSPDGSQVVSASAAGDIIVYDVVLLDTTDLNPTQSSMERIVPSASLQPRRTFEGQGAVLSVAFAPDGNRLVSAGDNTPTRVWDVFTGETLVSIANGHTGPVRSVLFSPDGKQIISGGEDATIRIWDAESGAALSMPLRGHSNKILSVDVSSDGQRLVSGSADNSVAVWELNLDRRVTWPESFTRHKGGVEFCAVDEEGIFCDNSTLEDGWVRGAKSEALFWIPPTYRKGLWMPQTLGVMGAAETVVDLRRYKHGTAWTYCQEETSKS</sequence>
<gene>
    <name evidence="1" type="ORF">FA95DRAFT_1557286</name>
</gene>
<organism evidence="1 2">
    <name type="scientific">Auriscalpium vulgare</name>
    <dbReference type="NCBI Taxonomy" id="40419"/>
    <lineage>
        <taxon>Eukaryota</taxon>
        <taxon>Fungi</taxon>
        <taxon>Dikarya</taxon>
        <taxon>Basidiomycota</taxon>
        <taxon>Agaricomycotina</taxon>
        <taxon>Agaricomycetes</taxon>
        <taxon>Russulales</taxon>
        <taxon>Auriscalpiaceae</taxon>
        <taxon>Auriscalpium</taxon>
    </lineage>
</organism>
<dbReference type="EMBL" id="MU275878">
    <property type="protein sequence ID" value="KAI0049018.1"/>
    <property type="molecule type" value="Genomic_DNA"/>
</dbReference>
<protein>
    <submittedName>
        <fullName evidence="1">WD40 repeat-like protein</fullName>
    </submittedName>
</protein>
<comment type="caution">
    <text evidence="1">The sequence shown here is derived from an EMBL/GenBank/DDBJ whole genome shotgun (WGS) entry which is preliminary data.</text>
</comment>
<name>A0ACB8RXX2_9AGAM</name>
<evidence type="ECO:0000313" key="2">
    <source>
        <dbReference type="Proteomes" id="UP000814033"/>
    </source>
</evidence>